<evidence type="ECO:0000256" key="3">
    <source>
        <dbReference type="ARBA" id="ARBA00023038"/>
    </source>
</evidence>
<gene>
    <name evidence="5" type="ORF">FKW44_009170</name>
</gene>
<reference evidence="6" key="1">
    <citation type="submission" date="2021-01" db="EMBL/GenBank/DDBJ databases">
        <title>Caligus Genome Assembly.</title>
        <authorList>
            <person name="Gallardo-Escarate C."/>
        </authorList>
    </citation>
    <scope>NUCLEOTIDE SEQUENCE [LARGE SCALE GENOMIC DNA]</scope>
</reference>
<dbReference type="SUPFAM" id="SSF57716">
    <property type="entry name" value="Glucocorticoid receptor-like (DNA-binding domain)"/>
    <property type="match status" value="1"/>
</dbReference>
<evidence type="ECO:0000313" key="6">
    <source>
        <dbReference type="Proteomes" id="UP000595437"/>
    </source>
</evidence>
<protein>
    <submittedName>
        <fullName evidence="5">Muscle LIM protein Mlp84B</fullName>
    </submittedName>
</protein>
<evidence type="ECO:0000256" key="2">
    <source>
        <dbReference type="ARBA" id="ARBA00022833"/>
    </source>
</evidence>
<dbReference type="OrthoDB" id="1679758at2759"/>
<dbReference type="EMBL" id="CP045895">
    <property type="protein sequence ID" value="QQP48752.1"/>
    <property type="molecule type" value="Genomic_DNA"/>
</dbReference>
<evidence type="ECO:0000256" key="1">
    <source>
        <dbReference type="ARBA" id="ARBA00022723"/>
    </source>
</evidence>
<name>A0A7T8HEW9_CALRO</name>
<keyword evidence="3" id="KW-0440">LIM domain</keyword>
<dbReference type="GO" id="GO:0046872">
    <property type="term" value="F:metal ion binding"/>
    <property type="evidence" value="ECO:0007669"/>
    <property type="project" value="UniProtKB-KW"/>
</dbReference>
<sequence>MPFKAPESPKCPKCGRSVYAAEEKIAGGHKWHKSCFKCGEEIESRRLLGRST</sequence>
<evidence type="ECO:0000259" key="4">
    <source>
        <dbReference type="Pfam" id="PF00412"/>
    </source>
</evidence>
<dbReference type="Proteomes" id="UP000595437">
    <property type="component" value="Chromosome 6"/>
</dbReference>
<organism evidence="5 6">
    <name type="scientific">Caligus rogercresseyi</name>
    <name type="common">Sea louse</name>
    <dbReference type="NCBI Taxonomy" id="217165"/>
    <lineage>
        <taxon>Eukaryota</taxon>
        <taxon>Metazoa</taxon>
        <taxon>Ecdysozoa</taxon>
        <taxon>Arthropoda</taxon>
        <taxon>Crustacea</taxon>
        <taxon>Multicrustacea</taxon>
        <taxon>Hexanauplia</taxon>
        <taxon>Copepoda</taxon>
        <taxon>Siphonostomatoida</taxon>
        <taxon>Caligidae</taxon>
        <taxon>Caligus</taxon>
    </lineage>
</organism>
<proteinExistence type="predicted"/>
<feature type="non-terminal residue" evidence="5">
    <location>
        <position position="52"/>
    </location>
</feature>
<dbReference type="InterPro" id="IPR001781">
    <property type="entry name" value="Znf_LIM"/>
</dbReference>
<dbReference type="Pfam" id="PF00412">
    <property type="entry name" value="LIM"/>
    <property type="match status" value="1"/>
</dbReference>
<keyword evidence="2" id="KW-0862">Zinc</keyword>
<keyword evidence="1" id="KW-0479">Metal-binding</keyword>
<dbReference type="Gene3D" id="2.10.110.10">
    <property type="entry name" value="Cysteine Rich Protein"/>
    <property type="match status" value="1"/>
</dbReference>
<feature type="domain" description="LIM zinc-binding" evidence="4">
    <location>
        <begin position="11"/>
        <end position="38"/>
    </location>
</feature>
<keyword evidence="6" id="KW-1185">Reference proteome</keyword>
<accession>A0A7T8HEW9</accession>
<dbReference type="AlphaFoldDB" id="A0A7T8HEW9"/>
<evidence type="ECO:0000313" key="5">
    <source>
        <dbReference type="EMBL" id="QQP48752.1"/>
    </source>
</evidence>